<dbReference type="NCBIfam" id="NF002350">
    <property type="entry name" value="PRK01315.1"/>
    <property type="match status" value="1"/>
</dbReference>
<dbReference type="Pfam" id="PF02096">
    <property type="entry name" value="60KD_IMP"/>
    <property type="match status" value="1"/>
</dbReference>
<evidence type="ECO:0000256" key="5">
    <source>
        <dbReference type="ARBA" id="ARBA00022475"/>
    </source>
</evidence>
<feature type="transmembrane region" description="Helical" evidence="18">
    <location>
        <begin position="7"/>
        <end position="28"/>
    </location>
</feature>
<sequence>MPNLLYPIEWAVAAILAGAHWALTALGLPEDSGWTWVLSILVLVILVRLLMIPLMLKQIRSSRKMQLLAPELKKIQAKYKGKKDQASMQAQQAETMELYRKNGTNPFASCLPMLVQLPILFGLFRVLNTVDEIAAGAREPIGYMTRELAGSFNAAKIFAAPLSDSFLHDSDLTGKIVSLVLIVLMTAFTFFSMKMMMDLNMPDSAKEGPMGQSQTIMLYVLPIILAITGVNFPIGVLVYWTFTNLWSFFQQLFVIRHMPTPNTEAERRMHARQIAAGKEPKRLTLATADSGAGATALGDGEPARGRKGAGGGGALVNEGVDGTSANASTVDRTRLAQGGTGGQRAQPVRRKKSKKKSKKRKKG</sequence>
<dbReference type="NCBIfam" id="TIGR03592">
    <property type="entry name" value="yidC_oxa1_cterm"/>
    <property type="match status" value="1"/>
</dbReference>
<keyword evidence="10" id="KW-0143">Chaperone</keyword>
<evidence type="ECO:0000256" key="4">
    <source>
        <dbReference type="ARBA" id="ARBA00022448"/>
    </source>
</evidence>
<dbReference type="GO" id="GO:0032977">
    <property type="term" value="F:membrane insertase activity"/>
    <property type="evidence" value="ECO:0007669"/>
    <property type="project" value="InterPro"/>
</dbReference>
<evidence type="ECO:0000259" key="19">
    <source>
        <dbReference type="Pfam" id="PF02096"/>
    </source>
</evidence>
<gene>
    <name evidence="20" type="ORF">SAMN05445756_1284</name>
</gene>
<feature type="compositionally biased region" description="Basic residues" evidence="17">
    <location>
        <begin position="347"/>
        <end position="363"/>
    </location>
</feature>
<dbReference type="Proteomes" id="UP000198122">
    <property type="component" value="Unassembled WGS sequence"/>
</dbReference>
<feature type="region of interest" description="Disordered" evidence="17">
    <location>
        <begin position="288"/>
        <end position="363"/>
    </location>
</feature>
<evidence type="ECO:0000256" key="2">
    <source>
        <dbReference type="ARBA" id="ARBA00010527"/>
    </source>
</evidence>
<evidence type="ECO:0000256" key="1">
    <source>
        <dbReference type="ARBA" id="ARBA00004651"/>
    </source>
</evidence>
<name>A0A212TGW1_9MICO</name>
<dbReference type="InterPro" id="IPR001708">
    <property type="entry name" value="YidC/ALB3/OXA1/COX18"/>
</dbReference>
<comment type="subunit">
    <text evidence="12">Interacts with the Sec translocase complex via SecD. Specifically interacts with transmembrane segments of nascent integral membrane proteins during membrane integration.</text>
</comment>
<keyword evidence="6 16" id="KW-0812">Transmembrane</keyword>
<keyword evidence="7" id="KW-0653">Protein transport</keyword>
<dbReference type="InterPro" id="IPR047196">
    <property type="entry name" value="YidC_ALB_C"/>
</dbReference>
<keyword evidence="21" id="KW-1185">Reference proteome</keyword>
<evidence type="ECO:0000256" key="16">
    <source>
        <dbReference type="RuleBase" id="RU003945"/>
    </source>
</evidence>
<evidence type="ECO:0000256" key="3">
    <source>
        <dbReference type="ARBA" id="ARBA00015325"/>
    </source>
</evidence>
<dbReference type="GO" id="GO:0015031">
    <property type="term" value="P:protein transport"/>
    <property type="evidence" value="ECO:0007669"/>
    <property type="project" value="UniProtKB-KW"/>
</dbReference>
<evidence type="ECO:0000256" key="14">
    <source>
        <dbReference type="ARBA" id="ARBA00033245"/>
    </source>
</evidence>
<dbReference type="CDD" id="cd20070">
    <property type="entry name" value="5TM_YidC_Alb3"/>
    <property type="match status" value="1"/>
</dbReference>
<dbReference type="RefSeq" id="WP_088818142.1">
    <property type="nucleotide sequence ID" value="NZ_FYEZ01000001.1"/>
</dbReference>
<evidence type="ECO:0000256" key="15">
    <source>
        <dbReference type="ARBA" id="ARBA00033342"/>
    </source>
</evidence>
<dbReference type="EMBL" id="FYEZ01000001">
    <property type="protein sequence ID" value="SNC65252.1"/>
    <property type="molecule type" value="Genomic_DNA"/>
</dbReference>
<dbReference type="AlphaFoldDB" id="A0A212TGW1"/>
<evidence type="ECO:0000256" key="17">
    <source>
        <dbReference type="SAM" id="MobiDB-lite"/>
    </source>
</evidence>
<dbReference type="PANTHER" id="PTHR12428:SF65">
    <property type="entry name" value="CYTOCHROME C OXIDASE ASSEMBLY PROTEIN COX18, MITOCHONDRIAL"/>
    <property type="match status" value="1"/>
</dbReference>
<keyword evidence="8 18" id="KW-1133">Transmembrane helix</keyword>
<evidence type="ECO:0000256" key="18">
    <source>
        <dbReference type="SAM" id="Phobius"/>
    </source>
</evidence>
<dbReference type="GO" id="GO:0051205">
    <property type="term" value="P:protein insertion into membrane"/>
    <property type="evidence" value="ECO:0007669"/>
    <property type="project" value="TreeGrafter"/>
</dbReference>
<evidence type="ECO:0000256" key="7">
    <source>
        <dbReference type="ARBA" id="ARBA00022927"/>
    </source>
</evidence>
<evidence type="ECO:0000256" key="13">
    <source>
        <dbReference type="ARBA" id="ARBA00031538"/>
    </source>
</evidence>
<comment type="function">
    <text evidence="11">Required for the insertion and/or proper folding and/or complex formation of integral membrane proteins into the membrane. Involved in integration of membrane proteins that insert both dependently and independently of the Sec translocase complex, as well as at least some lipoproteins. Aids folding of multispanning membrane proteins.</text>
</comment>
<comment type="similarity">
    <text evidence="2">Belongs to the OXA1/ALB3/YidC family. Type 1 subfamily.</text>
</comment>
<evidence type="ECO:0000256" key="11">
    <source>
        <dbReference type="ARBA" id="ARBA00025034"/>
    </source>
</evidence>
<keyword evidence="9 18" id="KW-0472">Membrane</keyword>
<evidence type="ECO:0000313" key="21">
    <source>
        <dbReference type="Proteomes" id="UP000198122"/>
    </source>
</evidence>
<organism evidence="20 21">
    <name type="scientific">Kytococcus aerolatus</name>
    <dbReference type="NCBI Taxonomy" id="592308"/>
    <lineage>
        <taxon>Bacteria</taxon>
        <taxon>Bacillati</taxon>
        <taxon>Actinomycetota</taxon>
        <taxon>Actinomycetes</taxon>
        <taxon>Micrococcales</taxon>
        <taxon>Kytococcaceae</taxon>
        <taxon>Kytococcus</taxon>
    </lineage>
</organism>
<keyword evidence="4" id="KW-0813">Transport</keyword>
<evidence type="ECO:0000313" key="20">
    <source>
        <dbReference type="EMBL" id="SNC65252.1"/>
    </source>
</evidence>
<evidence type="ECO:0000256" key="10">
    <source>
        <dbReference type="ARBA" id="ARBA00023186"/>
    </source>
</evidence>
<feature type="transmembrane region" description="Helical" evidence="18">
    <location>
        <begin position="176"/>
        <end position="196"/>
    </location>
</feature>
<dbReference type="GO" id="GO:0005886">
    <property type="term" value="C:plasma membrane"/>
    <property type="evidence" value="ECO:0007669"/>
    <property type="project" value="UniProtKB-SubCell"/>
</dbReference>
<comment type="subcellular location">
    <subcellularLocation>
        <location evidence="1">Cell membrane</location>
        <topology evidence="1">Multi-pass membrane protein</topology>
    </subcellularLocation>
    <subcellularLocation>
        <location evidence="16">Membrane</location>
        <topology evidence="16">Multi-pass membrane protein</topology>
    </subcellularLocation>
</comment>
<reference evidence="20 21" key="1">
    <citation type="submission" date="2017-06" db="EMBL/GenBank/DDBJ databases">
        <authorList>
            <person name="Kim H.J."/>
            <person name="Triplett B.A."/>
        </authorList>
    </citation>
    <scope>NUCLEOTIDE SEQUENCE [LARGE SCALE GENOMIC DNA]</scope>
    <source>
        <strain evidence="20 21">DSM 22179</strain>
    </source>
</reference>
<evidence type="ECO:0000256" key="12">
    <source>
        <dbReference type="ARBA" id="ARBA00026028"/>
    </source>
</evidence>
<protein>
    <recommendedName>
        <fullName evidence="3">Membrane protein insertase YidC</fullName>
    </recommendedName>
    <alternativeName>
        <fullName evidence="15">Foldase YidC</fullName>
    </alternativeName>
    <alternativeName>
        <fullName evidence="14">Membrane integrase YidC</fullName>
    </alternativeName>
    <alternativeName>
        <fullName evidence="13">Membrane protein YidC</fullName>
    </alternativeName>
</protein>
<dbReference type="OrthoDB" id="9780552at2"/>
<evidence type="ECO:0000256" key="9">
    <source>
        <dbReference type="ARBA" id="ARBA00023136"/>
    </source>
</evidence>
<keyword evidence="5" id="KW-1003">Cell membrane</keyword>
<evidence type="ECO:0000256" key="6">
    <source>
        <dbReference type="ARBA" id="ARBA00022692"/>
    </source>
</evidence>
<feature type="transmembrane region" description="Helical" evidence="18">
    <location>
        <begin position="216"/>
        <end position="242"/>
    </location>
</feature>
<accession>A0A212TGW1</accession>
<dbReference type="PANTHER" id="PTHR12428">
    <property type="entry name" value="OXA1"/>
    <property type="match status" value="1"/>
</dbReference>
<dbReference type="InterPro" id="IPR028055">
    <property type="entry name" value="YidC/Oxa/ALB_C"/>
</dbReference>
<feature type="domain" description="Membrane insertase YidC/Oxa/ALB C-terminal" evidence="19">
    <location>
        <begin position="36"/>
        <end position="255"/>
    </location>
</feature>
<feature type="transmembrane region" description="Helical" evidence="18">
    <location>
        <begin position="34"/>
        <end position="56"/>
    </location>
</feature>
<evidence type="ECO:0000256" key="8">
    <source>
        <dbReference type="ARBA" id="ARBA00022989"/>
    </source>
</evidence>
<proteinExistence type="inferred from homology"/>